<evidence type="ECO:0000256" key="8">
    <source>
        <dbReference type="ARBA" id="ARBA00048744"/>
    </source>
</evidence>
<dbReference type="EC" id="2.7.7.48" evidence="1"/>
<keyword evidence="6" id="KW-0693">Viral RNA replication</keyword>
<evidence type="ECO:0000256" key="5">
    <source>
        <dbReference type="ARBA" id="ARBA00022741"/>
    </source>
</evidence>
<evidence type="ECO:0000256" key="3">
    <source>
        <dbReference type="ARBA" id="ARBA00022679"/>
    </source>
</evidence>
<dbReference type="InterPro" id="IPR005093">
    <property type="entry name" value="RNArep_beta"/>
</dbReference>
<keyword evidence="5" id="KW-0547">Nucleotide-binding</keyword>
<feature type="binding site" evidence="9">
    <location>
        <position position="351"/>
    </location>
    <ligand>
        <name>Mg(2+)</name>
        <dbReference type="ChEBI" id="CHEBI:18420"/>
        <label>2</label>
    </ligand>
</feature>
<protein>
    <recommendedName>
        <fullName evidence="1">RNA-directed RNA polymerase</fullName>
        <ecNumber evidence="1">2.7.7.48</ecNumber>
    </recommendedName>
    <alternativeName>
        <fullName evidence="7">RNA replicase beta chain</fullName>
    </alternativeName>
</protein>
<dbReference type="GO" id="GO:0000166">
    <property type="term" value="F:nucleotide binding"/>
    <property type="evidence" value="ECO:0007669"/>
    <property type="project" value="UniProtKB-KW"/>
</dbReference>
<sequence length="545" mass="62255">MKFKSKIDTDALLFHLDEDLYHQGLRPCGNPLVEPKRFAADQIRKTLLKKFLPGGRCSDKQESRAILTFLESLDRARKYRLTIPSLPYEFIHGQVRKRLWEFWNVTSPLCGYIPLIEDFRYLDGVIRPGPGSSLGAVENDFYTKLFCSPLTYTSETLLRQYRIIISSQRWGLAEQNRYIHHGMNDSTVRGSRLSIVPKNDETGRATCTEPSINMLFQLGIGKLLERRLKKVYNIDLKDQPFKNQRLAQLGSMSDTFGTIDLKSASDSISLELLNNICPSDMVRFLTVYRSPEVNIPGLGFITLPIISTMGNGYTFPLQTIIFASIVHAVYDLLGIRLQRHGAYNFGVFGDDIIVTKRAYPVVVKTLEMYGFVVNKDKSFYEGPFRESCGADYYLGSLVRGVYLKRFDTMQDVYVAINTLNLWSSRTGIYLPSTTRYLLARCKWLPVPRWESDDAGIKVPYKMVVGTLRIDRFVQSPLYRYFSIIPKSVKISGNIENPDGALVALLSGNIRNERIVRRSPRRYYKLKWNCAPGWDNPVDPSTNDGV</sequence>
<evidence type="ECO:0000259" key="10">
    <source>
        <dbReference type="PROSITE" id="PS50522"/>
    </source>
</evidence>
<dbReference type="EMBL" id="MN033052">
    <property type="protein sequence ID" value="QDH86947.1"/>
    <property type="molecule type" value="Genomic_RNA"/>
</dbReference>
<keyword evidence="9" id="KW-0479">Metal-binding</keyword>
<feature type="non-terminal residue" evidence="11">
    <location>
        <position position="545"/>
    </location>
</feature>
<dbReference type="GO" id="GO:0046872">
    <property type="term" value="F:metal ion binding"/>
    <property type="evidence" value="ECO:0007669"/>
    <property type="project" value="UniProtKB-KW"/>
</dbReference>
<dbReference type="GO" id="GO:0003968">
    <property type="term" value="F:RNA-directed RNA polymerase activity"/>
    <property type="evidence" value="ECO:0007669"/>
    <property type="project" value="UniProtKB-KW"/>
</dbReference>
<evidence type="ECO:0000256" key="6">
    <source>
        <dbReference type="ARBA" id="ARBA00022953"/>
    </source>
</evidence>
<dbReference type="PROSITE" id="PS50522">
    <property type="entry name" value="RDRP_PHAGE"/>
    <property type="match status" value="1"/>
</dbReference>
<dbReference type="GO" id="GO:0039694">
    <property type="term" value="P:viral RNA genome replication"/>
    <property type="evidence" value="ECO:0007669"/>
    <property type="project" value="InterPro"/>
</dbReference>
<comment type="catalytic activity">
    <reaction evidence="8">
        <text>RNA(n) + a ribonucleoside 5'-triphosphate = RNA(n+1) + diphosphate</text>
        <dbReference type="Rhea" id="RHEA:21248"/>
        <dbReference type="Rhea" id="RHEA-COMP:14527"/>
        <dbReference type="Rhea" id="RHEA-COMP:17342"/>
        <dbReference type="ChEBI" id="CHEBI:33019"/>
        <dbReference type="ChEBI" id="CHEBI:61557"/>
        <dbReference type="ChEBI" id="CHEBI:140395"/>
        <dbReference type="EC" id="2.7.7.48"/>
    </reaction>
</comment>
<reference evidence="11" key="1">
    <citation type="submission" date="2019-05" db="EMBL/GenBank/DDBJ databases">
        <title>Metatranscriptomic reconstruction reveals RNA viruses with the potential to shape carbon cycling in soil.</title>
        <authorList>
            <person name="Starr E.P."/>
            <person name="Nuccio E."/>
            <person name="Pett-Ridge J."/>
            <person name="Banfield J.F."/>
            <person name="Firestone M.K."/>
        </authorList>
    </citation>
    <scope>NUCLEOTIDE SEQUENCE</scope>
    <source>
        <strain evidence="11">H1_Rhizo_25_scaffold_610</strain>
    </source>
</reference>
<evidence type="ECO:0000256" key="7">
    <source>
        <dbReference type="ARBA" id="ARBA00030248"/>
    </source>
</evidence>
<feature type="binding site" evidence="9">
    <location>
        <position position="350"/>
    </location>
    <ligand>
        <name>Mg(2+)</name>
        <dbReference type="ChEBI" id="CHEBI:18420"/>
        <label>2</label>
    </ligand>
</feature>
<dbReference type="Pfam" id="PF03431">
    <property type="entry name" value="RNA_replicase_B"/>
    <property type="match status" value="1"/>
</dbReference>
<name>A0A514D001_9VIRU</name>
<evidence type="ECO:0000256" key="2">
    <source>
        <dbReference type="ARBA" id="ARBA00022484"/>
    </source>
</evidence>
<keyword evidence="9" id="KW-0460">Magnesium</keyword>
<accession>A0A514D001</accession>
<keyword evidence="2 11" id="KW-0696">RNA-directed RNA polymerase</keyword>
<feature type="binding site" evidence="9">
    <location>
        <position position="260"/>
    </location>
    <ligand>
        <name>Mg(2+)</name>
        <dbReference type="ChEBI" id="CHEBI:18420"/>
        <label>2</label>
    </ligand>
</feature>
<organism evidence="11">
    <name type="scientific">Leviviridae sp</name>
    <dbReference type="NCBI Taxonomy" id="2027243"/>
    <lineage>
        <taxon>Viruses</taxon>
        <taxon>Riboviria</taxon>
        <taxon>Orthornavirae</taxon>
        <taxon>Lenarviricota</taxon>
        <taxon>Leviviricetes</taxon>
        <taxon>Norzivirales</taxon>
        <taxon>Fiersviridae</taxon>
    </lineage>
</organism>
<gene>
    <name evidence="11" type="ORF">H1Rhizo25610_000004</name>
</gene>
<keyword evidence="4" id="KW-0548">Nucleotidyltransferase</keyword>
<comment type="cofactor">
    <cofactor evidence="9">
        <name>Mg(2+)</name>
        <dbReference type="ChEBI" id="CHEBI:18420"/>
    </cofactor>
    <text evidence="9">Binds 2 Mg(2+) per subunit.</text>
</comment>
<proteinExistence type="predicted"/>
<evidence type="ECO:0000256" key="1">
    <source>
        <dbReference type="ARBA" id="ARBA00012494"/>
    </source>
</evidence>
<evidence type="ECO:0000313" key="11">
    <source>
        <dbReference type="EMBL" id="QDH86947.1"/>
    </source>
</evidence>
<evidence type="ECO:0000256" key="9">
    <source>
        <dbReference type="PIRSR" id="PIRSR605093-1"/>
    </source>
</evidence>
<evidence type="ECO:0000256" key="4">
    <source>
        <dbReference type="ARBA" id="ARBA00022695"/>
    </source>
</evidence>
<feature type="domain" description="RdRp catalytic" evidence="10">
    <location>
        <begin position="245"/>
        <end position="382"/>
    </location>
</feature>
<keyword evidence="3" id="KW-0808">Transferase</keyword>
<dbReference type="InterPro" id="IPR007096">
    <property type="entry name" value="RNA-dir_Rpol_cat_phage"/>
</dbReference>